<evidence type="ECO:0000313" key="2">
    <source>
        <dbReference type="EMBL" id="MBW0474785.1"/>
    </source>
</evidence>
<accession>A0A9Q3C129</accession>
<organism evidence="2 3">
    <name type="scientific">Austropuccinia psidii MF-1</name>
    <dbReference type="NCBI Taxonomy" id="1389203"/>
    <lineage>
        <taxon>Eukaryota</taxon>
        <taxon>Fungi</taxon>
        <taxon>Dikarya</taxon>
        <taxon>Basidiomycota</taxon>
        <taxon>Pucciniomycotina</taxon>
        <taxon>Pucciniomycetes</taxon>
        <taxon>Pucciniales</taxon>
        <taxon>Sphaerophragmiaceae</taxon>
        <taxon>Austropuccinia</taxon>
    </lineage>
</organism>
<proteinExistence type="predicted"/>
<feature type="compositionally biased region" description="Polar residues" evidence="1">
    <location>
        <begin position="71"/>
        <end position="83"/>
    </location>
</feature>
<reference evidence="2" key="1">
    <citation type="submission" date="2021-03" db="EMBL/GenBank/DDBJ databases">
        <title>Draft genome sequence of rust myrtle Austropuccinia psidii MF-1, a brazilian biotype.</title>
        <authorList>
            <person name="Quecine M.C."/>
            <person name="Pachon D.M.R."/>
            <person name="Bonatelli M.L."/>
            <person name="Correr F.H."/>
            <person name="Franceschini L.M."/>
            <person name="Leite T.F."/>
            <person name="Margarido G.R.A."/>
            <person name="Almeida C.A."/>
            <person name="Ferrarezi J.A."/>
            <person name="Labate C.A."/>
        </authorList>
    </citation>
    <scope>NUCLEOTIDE SEQUENCE</scope>
    <source>
        <strain evidence="2">MF-1</strain>
    </source>
</reference>
<gene>
    <name evidence="2" type="ORF">O181_014500</name>
</gene>
<feature type="region of interest" description="Disordered" evidence="1">
    <location>
        <begin position="33"/>
        <end position="83"/>
    </location>
</feature>
<name>A0A9Q3C129_9BASI</name>
<dbReference type="Proteomes" id="UP000765509">
    <property type="component" value="Unassembled WGS sequence"/>
</dbReference>
<feature type="compositionally biased region" description="Basic residues" evidence="1">
    <location>
        <begin position="54"/>
        <end position="64"/>
    </location>
</feature>
<dbReference type="EMBL" id="AVOT02003853">
    <property type="protein sequence ID" value="MBW0474785.1"/>
    <property type="molecule type" value="Genomic_DNA"/>
</dbReference>
<sequence>MYDLKPFELSFITFLVSLEHDRRQNNTSIVLLTDKHKQKESQNQNNQKDEASKRNKQRNNKSKKNGFSNKDLNNSPQYNPLDSNQRVENLENLINGISSTLKISSLNVADTPLVNNTPASDSDVFMINCFHSLGEQTQGNNIIHLYSGSRRKVVKDLSLLIKSVRVNKKRNTFSLPATFPHYIKLVFEGIHINPVYCVPKEPVNLLSVSQLCDNGLNVFTKPNMMLVK</sequence>
<protein>
    <submittedName>
        <fullName evidence="2">Uncharacterized protein</fullName>
    </submittedName>
</protein>
<evidence type="ECO:0000256" key="1">
    <source>
        <dbReference type="SAM" id="MobiDB-lite"/>
    </source>
</evidence>
<keyword evidence="3" id="KW-1185">Reference proteome</keyword>
<dbReference type="OrthoDB" id="1706811at2759"/>
<evidence type="ECO:0000313" key="3">
    <source>
        <dbReference type="Proteomes" id="UP000765509"/>
    </source>
</evidence>
<comment type="caution">
    <text evidence="2">The sequence shown here is derived from an EMBL/GenBank/DDBJ whole genome shotgun (WGS) entry which is preliminary data.</text>
</comment>
<dbReference type="AlphaFoldDB" id="A0A9Q3C129"/>